<dbReference type="PANTHER" id="PTHR11360">
    <property type="entry name" value="MONOCARBOXYLATE TRANSPORTER"/>
    <property type="match status" value="1"/>
</dbReference>
<dbReference type="InterPro" id="IPR020846">
    <property type="entry name" value="MFS_dom"/>
</dbReference>
<dbReference type="GO" id="GO:0016020">
    <property type="term" value="C:membrane"/>
    <property type="evidence" value="ECO:0007669"/>
    <property type="project" value="UniProtKB-SubCell"/>
</dbReference>
<evidence type="ECO:0000313" key="6">
    <source>
        <dbReference type="Proteomes" id="UP000799302"/>
    </source>
</evidence>
<dbReference type="PROSITE" id="PS50850">
    <property type="entry name" value="MFS"/>
    <property type="match status" value="1"/>
</dbReference>
<evidence type="ECO:0000256" key="3">
    <source>
        <dbReference type="SAM" id="Phobius"/>
    </source>
</evidence>
<dbReference type="GO" id="GO:0022857">
    <property type="term" value="F:transmembrane transporter activity"/>
    <property type="evidence" value="ECO:0007669"/>
    <property type="project" value="InterPro"/>
</dbReference>
<feature type="transmembrane region" description="Helical" evidence="3">
    <location>
        <begin position="318"/>
        <end position="336"/>
    </location>
</feature>
<dbReference type="EMBL" id="MU004236">
    <property type="protein sequence ID" value="KAF2668686.1"/>
    <property type="molecule type" value="Genomic_DNA"/>
</dbReference>
<keyword evidence="3" id="KW-1133">Transmembrane helix</keyword>
<feature type="transmembrane region" description="Helical" evidence="3">
    <location>
        <begin position="146"/>
        <end position="165"/>
    </location>
</feature>
<dbReference type="InterPro" id="IPR011701">
    <property type="entry name" value="MFS"/>
</dbReference>
<dbReference type="AlphaFoldDB" id="A0A6A6UAR1"/>
<reference evidence="5" key="1">
    <citation type="journal article" date="2020" name="Stud. Mycol.">
        <title>101 Dothideomycetes genomes: a test case for predicting lifestyles and emergence of pathogens.</title>
        <authorList>
            <person name="Haridas S."/>
            <person name="Albert R."/>
            <person name="Binder M."/>
            <person name="Bloem J."/>
            <person name="Labutti K."/>
            <person name="Salamov A."/>
            <person name="Andreopoulos B."/>
            <person name="Baker S."/>
            <person name="Barry K."/>
            <person name="Bills G."/>
            <person name="Bluhm B."/>
            <person name="Cannon C."/>
            <person name="Castanera R."/>
            <person name="Culley D."/>
            <person name="Daum C."/>
            <person name="Ezra D."/>
            <person name="Gonzalez J."/>
            <person name="Henrissat B."/>
            <person name="Kuo A."/>
            <person name="Liang C."/>
            <person name="Lipzen A."/>
            <person name="Lutzoni F."/>
            <person name="Magnuson J."/>
            <person name="Mondo S."/>
            <person name="Nolan M."/>
            <person name="Ohm R."/>
            <person name="Pangilinan J."/>
            <person name="Park H.-J."/>
            <person name="Ramirez L."/>
            <person name="Alfaro M."/>
            <person name="Sun H."/>
            <person name="Tritt A."/>
            <person name="Yoshinaga Y."/>
            <person name="Zwiers L.-H."/>
            <person name="Turgeon B."/>
            <person name="Goodwin S."/>
            <person name="Spatafora J."/>
            <person name="Crous P."/>
            <person name="Grigoriev I."/>
        </authorList>
    </citation>
    <scope>NUCLEOTIDE SEQUENCE</scope>
    <source>
        <strain evidence="5">CBS 115976</strain>
    </source>
</reference>
<proteinExistence type="inferred from homology"/>
<dbReference type="Proteomes" id="UP000799302">
    <property type="component" value="Unassembled WGS sequence"/>
</dbReference>
<comment type="similarity">
    <text evidence="2">Belongs to the major facilitator superfamily. Monocarboxylate porter (TC 2.A.1.13) family.</text>
</comment>
<dbReference type="SUPFAM" id="SSF103473">
    <property type="entry name" value="MFS general substrate transporter"/>
    <property type="match status" value="1"/>
</dbReference>
<keyword evidence="3" id="KW-0812">Transmembrane</keyword>
<dbReference type="PANTHER" id="PTHR11360:SF177">
    <property type="entry name" value="RIBOFLAVIN TRANSPORTER MCH5"/>
    <property type="match status" value="1"/>
</dbReference>
<evidence type="ECO:0000313" key="5">
    <source>
        <dbReference type="EMBL" id="KAF2668686.1"/>
    </source>
</evidence>
<dbReference type="InterPro" id="IPR050327">
    <property type="entry name" value="Proton-linked_MCT"/>
</dbReference>
<accession>A0A6A6UAR1</accession>
<dbReference type="OrthoDB" id="410267at2759"/>
<dbReference type="Gene3D" id="1.20.1250.20">
    <property type="entry name" value="MFS general substrate transporter like domains"/>
    <property type="match status" value="1"/>
</dbReference>
<sequence length="486" mass="51951">MTTFFNGSTPGPIELPTTAYHHHDVESISELSSIYLQITRHDDTVPTAEKIRTVPSRPVINRNISTRTYPEGGTRAWLVVLGSFSGNMASFGFMATIGVFQEYLMTHQLSTQSESSIGWIFSLYVFLSFFGGLQIGPIFDVKGPKVLLICGTICLIAGILLMGISTAYWHFILSTGILCGAGTSLIFTPALASVGHFFLARRALATGIAAAGGAMGGIIFPLMLSVLFPRVGWAWATRILALIVGLLCVLSIVLVRANTVYSKRPTRGLAQYLPDLRILKRPSFAWTTAGVFFMEWGLFVPIAYIASFAVSTHAAPAGFAPVLVTVLNAGSVLGRFVPGLFADRVGRFNSMIVLLVLCGIAAVGLWVPATQMSAQNTVLPLTVAFAVLFGFASGANISLTPVCVGQLCSTGEYGRYYATCYTLVSFGTLTGIPIAGMLLKACDGGYLGVAVFTTVCYVFGTAAFVMARSKEVGWKLRGKDGKLVVF</sequence>
<feature type="transmembrane region" description="Helical" evidence="3">
    <location>
        <begin position="204"/>
        <end position="227"/>
    </location>
</feature>
<feature type="transmembrane region" description="Helical" evidence="3">
    <location>
        <begin position="348"/>
        <end position="369"/>
    </location>
</feature>
<feature type="transmembrane region" description="Helical" evidence="3">
    <location>
        <begin position="76"/>
        <end position="97"/>
    </location>
</feature>
<feature type="transmembrane region" description="Helical" evidence="3">
    <location>
        <begin position="445"/>
        <end position="467"/>
    </location>
</feature>
<evidence type="ECO:0000259" key="4">
    <source>
        <dbReference type="PROSITE" id="PS50850"/>
    </source>
</evidence>
<keyword evidence="3" id="KW-0472">Membrane</keyword>
<feature type="transmembrane region" description="Helical" evidence="3">
    <location>
        <begin position="117"/>
        <end position="139"/>
    </location>
</feature>
<organism evidence="5 6">
    <name type="scientific">Microthyrium microscopicum</name>
    <dbReference type="NCBI Taxonomy" id="703497"/>
    <lineage>
        <taxon>Eukaryota</taxon>
        <taxon>Fungi</taxon>
        <taxon>Dikarya</taxon>
        <taxon>Ascomycota</taxon>
        <taxon>Pezizomycotina</taxon>
        <taxon>Dothideomycetes</taxon>
        <taxon>Dothideomycetes incertae sedis</taxon>
        <taxon>Microthyriales</taxon>
        <taxon>Microthyriaceae</taxon>
        <taxon>Microthyrium</taxon>
    </lineage>
</organism>
<gene>
    <name evidence="5" type="ORF">BT63DRAFT_425969</name>
</gene>
<keyword evidence="6" id="KW-1185">Reference proteome</keyword>
<feature type="domain" description="Major facilitator superfamily (MFS) profile" evidence="4">
    <location>
        <begin position="78"/>
        <end position="471"/>
    </location>
</feature>
<feature type="transmembrane region" description="Helical" evidence="3">
    <location>
        <begin position="284"/>
        <end position="306"/>
    </location>
</feature>
<name>A0A6A6UAR1_9PEZI</name>
<feature type="transmembrane region" description="Helical" evidence="3">
    <location>
        <begin position="171"/>
        <end position="192"/>
    </location>
</feature>
<comment type="subcellular location">
    <subcellularLocation>
        <location evidence="1">Membrane</location>
        <topology evidence="1">Multi-pass membrane protein</topology>
    </subcellularLocation>
</comment>
<dbReference type="Pfam" id="PF07690">
    <property type="entry name" value="MFS_1"/>
    <property type="match status" value="1"/>
</dbReference>
<feature type="transmembrane region" description="Helical" evidence="3">
    <location>
        <begin position="381"/>
        <end position="404"/>
    </location>
</feature>
<feature type="transmembrane region" description="Helical" evidence="3">
    <location>
        <begin position="233"/>
        <end position="255"/>
    </location>
</feature>
<protein>
    <submittedName>
        <fullName evidence="5">MFS monocarboxylate transporter-like protein</fullName>
    </submittedName>
</protein>
<evidence type="ECO:0000256" key="2">
    <source>
        <dbReference type="ARBA" id="ARBA00006727"/>
    </source>
</evidence>
<evidence type="ECO:0000256" key="1">
    <source>
        <dbReference type="ARBA" id="ARBA00004141"/>
    </source>
</evidence>
<dbReference type="InterPro" id="IPR036259">
    <property type="entry name" value="MFS_trans_sf"/>
</dbReference>
<feature type="transmembrane region" description="Helical" evidence="3">
    <location>
        <begin position="416"/>
        <end position="439"/>
    </location>
</feature>